<keyword evidence="1 3" id="KW-0963">Cytoplasm</keyword>
<dbReference type="eggNOG" id="COG0779">
    <property type="taxonomic scope" value="Bacteria"/>
</dbReference>
<comment type="subcellular location">
    <subcellularLocation>
        <location evidence="3">Cytoplasm</location>
    </subcellularLocation>
</comment>
<dbReference type="AlphaFoldDB" id="A0A0B0H6Z7"/>
<proteinExistence type="inferred from homology"/>
<dbReference type="SUPFAM" id="SSF74942">
    <property type="entry name" value="YhbC-like, C-terminal domain"/>
    <property type="match status" value="1"/>
</dbReference>
<evidence type="ECO:0000313" key="6">
    <source>
        <dbReference type="EMBL" id="KHF25963.1"/>
    </source>
</evidence>
<keyword evidence="7" id="KW-1185">Reference proteome</keyword>
<dbReference type="GO" id="GO:0005829">
    <property type="term" value="C:cytosol"/>
    <property type="evidence" value="ECO:0007669"/>
    <property type="project" value="TreeGrafter"/>
</dbReference>
<comment type="function">
    <text evidence="3">Required for maturation of 30S ribosomal subunits.</text>
</comment>
<dbReference type="Pfam" id="PF17384">
    <property type="entry name" value="DUF150_C"/>
    <property type="match status" value="1"/>
</dbReference>
<dbReference type="EMBL" id="JRAA01000001">
    <property type="protein sequence ID" value="KHF25963.1"/>
    <property type="molecule type" value="Genomic_DNA"/>
</dbReference>
<comment type="similarity">
    <text evidence="3">Belongs to the RimP family.</text>
</comment>
<evidence type="ECO:0000256" key="2">
    <source>
        <dbReference type="ARBA" id="ARBA00022517"/>
    </source>
</evidence>
<organism evidence="6 7">
    <name type="scientific">Solemya velum gill symbiont</name>
    <dbReference type="NCBI Taxonomy" id="2340"/>
    <lineage>
        <taxon>Bacteria</taxon>
        <taxon>Pseudomonadati</taxon>
        <taxon>Pseudomonadota</taxon>
        <taxon>Gammaproteobacteria</taxon>
        <taxon>sulfur-oxidizing symbionts</taxon>
    </lineage>
</organism>
<comment type="caution">
    <text evidence="6">The sequence shown here is derived from an EMBL/GenBank/DDBJ whole genome shotgun (WGS) entry which is preliminary data.</text>
</comment>
<dbReference type="STRING" id="2340.JV46_20600"/>
<dbReference type="InterPro" id="IPR035956">
    <property type="entry name" value="RimP_N_sf"/>
</dbReference>
<protein>
    <recommendedName>
        <fullName evidence="3">Ribosome maturation factor RimP</fullName>
    </recommendedName>
</protein>
<name>A0A0B0H6Z7_SOVGS</name>
<evidence type="ECO:0000256" key="1">
    <source>
        <dbReference type="ARBA" id="ARBA00022490"/>
    </source>
</evidence>
<accession>A0A0B0H6Z7</accession>
<dbReference type="NCBIfam" id="NF000927">
    <property type="entry name" value="PRK00092.1-1"/>
    <property type="match status" value="1"/>
</dbReference>
<dbReference type="GO" id="GO:0000028">
    <property type="term" value="P:ribosomal small subunit assembly"/>
    <property type="evidence" value="ECO:0007669"/>
    <property type="project" value="TreeGrafter"/>
</dbReference>
<dbReference type="GO" id="GO:0006412">
    <property type="term" value="P:translation"/>
    <property type="evidence" value="ECO:0007669"/>
    <property type="project" value="TreeGrafter"/>
</dbReference>
<evidence type="ECO:0000259" key="5">
    <source>
        <dbReference type="Pfam" id="PF17384"/>
    </source>
</evidence>
<feature type="domain" description="Ribosome maturation factor RimP N-terminal" evidence="4">
    <location>
        <begin position="31"/>
        <end position="102"/>
    </location>
</feature>
<dbReference type="InterPro" id="IPR028989">
    <property type="entry name" value="RimP_N"/>
</dbReference>
<dbReference type="InterPro" id="IPR028998">
    <property type="entry name" value="RimP_C"/>
</dbReference>
<dbReference type="SUPFAM" id="SSF75420">
    <property type="entry name" value="YhbC-like, N-terminal domain"/>
    <property type="match status" value="1"/>
</dbReference>
<gene>
    <name evidence="3" type="primary">rimP</name>
    <name evidence="6" type="ORF">JV46_20600</name>
</gene>
<evidence type="ECO:0000259" key="4">
    <source>
        <dbReference type="Pfam" id="PF02576"/>
    </source>
</evidence>
<dbReference type="Gene3D" id="3.30.300.70">
    <property type="entry name" value="RimP-like superfamily, N-terminal"/>
    <property type="match status" value="1"/>
</dbReference>
<sequence length="177" mass="19980">MARNMGHWAHFLFVRDLDLKQAPQNLVDLARTTAEAMGYELVGVQLISRGNYGKTLRVYIDHENGITVDDCASLSHQFSGVLDVEDPVKGNYELEVSSPGLDRPLFEMAHFERFIGQPVNIRMADMIEGRRKFEGVIQSAAENVVTIEVEDGSKIELPFDEIDMARLVPVFEKQAKR</sequence>
<evidence type="ECO:0000313" key="7">
    <source>
        <dbReference type="Proteomes" id="UP000030856"/>
    </source>
</evidence>
<dbReference type="Pfam" id="PF02576">
    <property type="entry name" value="RimP_N"/>
    <property type="match status" value="1"/>
</dbReference>
<dbReference type="InterPro" id="IPR036847">
    <property type="entry name" value="RimP_C_sf"/>
</dbReference>
<keyword evidence="2 3" id="KW-0690">Ribosome biogenesis</keyword>
<dbReference type="PATRIC" id="fig|2340.3.peg.475"/>
<dbReference type="InterPro" id="IPR003728">
    <property type="entry name" value="Ribosome_maturation_RimP"/>
</dbReference>
<dbReference type="FunFam" id="3.30.300.70:FF:000001">
    <property type="entry name" value="Ribosome maturation factor RimP"/>
    <property type="match status" value="1"/>
</dbReference>
<dbReference type="Proteomes" id="UP000030856">
    <property type="component" value="Unassembled WGS sequence"/>
</dbReference>
<dbReference type="Gene3D" id="2.30.30.180">
    <property type="entry name" value="Ribosome maturation factor RimP, C-terminal domain"/>
    <property type="match status" value="1"/>
</dbReference>
<dbReference type="PANTHER" id="PTHR33867">
    <property type="entry name" value="RIBOSOME MATURATION FACTOR RIMP"/>
    <property type="match status" value="1"/>
</dbReference>
<reference evidence="6 7" key="1">
    <citation type="journal article" date="2014" name="BMC Genomics">
        <title>The genome of the intracellular bacterium of the coastal bivalve, Solemya velum: a blueprint for thriving in and out of symbiosis.</title>
        <authorList>
            <person name="Dmytrenko O."/>
            <person name="Russell S.L."/>
            <person name="Loo W.T."/>
            <person name="Fontanez K.M."/>
            <person name="Liao L."/>
            <person name="Roeselers G."/>
            <person name="Sharma R."/>
            <person name="Stewart F.J."/>
            <person name="Newton I.L."/>
            <person name="Woyke T."/>
            <person name="Wu D."/>
            <person name="Lang J.M."/>
            <person name="Eisen J.A."/>
            <person name="Cavanaugh C.M."/>
        </authorList>
    </citation>
    <scope>NUCLEOTIDE SEQUENCE [LARGE SCALE GENOMIC DNA]</scope>
    <source>
        <strain evidence="6 7">WH</strain>
    </source>
</reference>
<dbReference type="CDD" id="cd01734">
    <property type="entry name" value="YlxS_C"/>
    <property type="match status" value="1"/>
</dbReference>
<feature type="domain" description="Ribosome maturation factor RimP C-terminal" evidence="5">
    <location>
        <begin position="105"/>
        <end position="171"/>
    </location>
</feature>
<dbReference type="PANTHER" id="PTHR33867:SF1">
    <property type="entry name" value="RIBOSOME MATURATION FACTOR RIMP"/>
    <property type="match status" value="1"/>
</dbReference>
<evidence type="ECO:0000256" key="3">
    <source>
        <dbReference type="HAMAP-Rule" id="MF_01077"/>
    </source>
</evidence>
<dbReference type="HAMAP" id="MF_01077">
    <property type="entry name" value="RimP"/>
    <property type="match status" value="1"/>
</dbReference>
<dbReference type="RefSeq" id="WP_230209693.1">
    <property type="nucleotide sequence ID" value="NZ_MPNY01000015.1"/>
</dbReference>